<evidence type="ECO:0000313" key="9">
    <source>
        <dbReference type="Proteomes" id="UP000295543"/>
    </source>
</evidence>
<keyword evidence="5" id="KW-0694">RNA-binding</keyword>
<dbReference type="OrthoDB" id="9780520at2"/>
<dbReference type="SMART" id="SM00829">
    <property type="entry name" value="PKS_ER"/>
    <property type="match status" value="1"/>
</dbReference>
<dbReference type="GO" id="GO:0008270">
    <property type="term" value="F:zinc ion binding"/>
    <property type="evidence" value="ECO:0007669"/>
    <property type="project" value="InterPro"/>
</dbReference>
<sequence length="342" mass="34781">MTFDDSTPQPTPAADDVAPGAVADETMHALAFPRFGGPDVVSLVERPIPLPGPGQALVRVLSAGFGPWDVLEREGALAPFAEGAPVFPYVPGAEGAGTVVEVGVGVQKWREGDRVCGLLPLRSPKDGFHAQFVVVDADRLWPVPARLTLSQAAALPVDGGLAMHAVAVALAAGPGDAVLVFGASGGIGHMALQFARQRGARVLAVASGADGVALAERLGADMAIDGRRHALAPALRIFAPDGLDAALLTATITDAGAIVAALRPGGRIAWPHGVTPPPARDDIAVAAFGASAGALQVHAACRAAARSPFHLHIDARFPLADAAAAARAIGRHHLGRIVLDVP</sequence>
<dbReference type="PANTHER" id="PTHR44154:SF1">
    <property type="entry name" value="QUINONE OXIDOREDUCTASE"/>
    <property type="match status" value="1"/>
</dbReference>
<comment type="caution">
    <text evidence="8">The sequence shown here is derived from an EMBL/GenBank/DDBJ whole genome shotgun (WGS) entry which is preliminary data.</text>
</comment>
<keyword evidence="3" id="KW-0963">Cytoplasm</keyword>
<dbReference type="GO" id="GO:0003723">
    <property type="term" value="F:RNA binding"/>
    <property type="evidence" value="ECO:0007669"/>
    <property type="project" value="UniProtKB-KW"/>
</dbReference>
<dbReference type="AlphaFoldDB" id="A0A4R5UER3"/>
<evidence type="ECO:0000256" key="2">
    <source>
        <dbReference type="ARBA" id="ARBA00011881"/>
    </source>
</evidence>
<dbReference type="InterPro" id="IPR002364">
    <property type="entry name" value="Quin_OxRdtase/zeta-crystal_CS"/>
</dbReference>
<evidence type="ECO:0000313" key="8">
    <source>
        <dbReference type="EMBL" id="TDK33721.1"/>
    </source>
</evidence>
<keyword evidence="9" id="KW-1185">Reference proteome</keyword>
<dbReference type="InterPro" id="IPR020843">
    <property type="entry name" value="ER"/>
</dbReference>
<reference evidence="8 9" key="1">
    <citation type="submission" date="2019-03" db="EMBL/GenBank/DDBJ databases">
        <title>Luteimonas zhaokaii sp.nov., isolated from the rectal contents of Plateau pika in Yushu, Qinghai Province, China.</title>
        <authorList>
            <person name="Zhang G."/>
        </authorList>
    </citation>
    <scope>NUCLEOTIDE SEQUENCE [LARGE SCALE GENOMIC DNA]</scope>
    <source>
        <strain evidence="8 9">THG-MD21</strain>
    </source>
</reference>
<keyword evidence="6" id="KW-0007">Acetylation</keyword>
<protein>
    <submittedName>
        <fullName evidence="8">Zinc-binding alcohol dehydrogenase family protein</fullName>
    </submittedName>
</protein>
<dbReference type="Pfam" id="PF00107">
    <property type="entry name" value="ADH_zinc_N"/>
    <property type="match status" value="1"/>
</dbReference>
<evidence type="ECO:0000256" key="3">
    <source>
        <dbReference type="ARBA" id="ARBA00022490"/>
    </source>
</evidence>
<keyword evidence="4" id="KW-0521">NADP</keyword>
<dbReference type="RefSeq" id="WP_133393133.1">
    <property type="nucleotide sequence ID" value="NZ_SMTG01000002.1"/>
</dbReference>
<dbReference type="PROSITE" id="PS01162">
    <property type="entry name" value="QOR_ZETA_CRYSTAL"/>
    <property type="match status" value="1"/>
</dbReference>
<evidence type="ECO:0000256" key="6">
    <source>
        <dbReference type="ARBA" id="ARBA00022990"/>
    </source>
</evidence>
<evidence type="ECO:0000259" key="7">
    <source>
        <dbReference type="SMART" id="SM00829"/>
    </source>
</evidence>
<dbReference type="Proteomes" id="UP000295543">
    <property type="component" value="Unassembled WGS sequence"/>
</dbReference>
<dbReference type="SUPFAM" id="SSF50129">
    <property type="entry name" value="GroES-like"/>
    <property type="match status" value="1"/>
</dbReference>
<dbReference type="Pfam" id="PF08240">
    <property type="entry name" value="ADH_N"/>
    <property type="match status" value="1"/>
</dbReference>
<dbReference type="Gene3D" id="3.40.50.720">
    <property type="entry name" value="NAD(P)-binding Rossmann-like Domain"/>
    <property type="match status" value="1"/>
</dbReference>
<evidence type="ECO:0000256" key="1">
    <source>
        <dbReference type="ARBA" id="ARBA00004496"/>
    </source>
</evidence>
<dbReference type="Gene3D" id="3.90.180.10">
    <property type="entry name" value="Medium-chain alcohol dehydrogenases, catalytic domain"/>
    <property type="match status" value="1"/>
</dbReference>
<gene>
    <name evidence="8" type="ORF">E2F49_06945</name>
</gene>
<dbReference type="InterPro" id="IPR011032">
    <property type="entry name" value="GroES-like_sf"/>
</dbReference>
<proteinExistence type="predicted"/>
<dbReference type="InterPro" id="IPR013149">
    <property type="entry name" value="ADH-like_C"/>
</dbReference>
<evidence type="ECO:0000256" key="5">
    <source>
        <dbReference type="ARBA" id="ARBA00022884"/>
    </source>
</evidence>
<dbReference type="InterPro" id="IPR036291">
    <property type="entry name" value="NAD(P)-bd_dom_sf"/>
</dbReference>
<comment type="subcellular location">
    <subcellularLocation>
        <location evidence="1">Cytoplasm</location>
    </subcellularLocation>
</comment>
<dbReference type="InterPro" id="IPR051603">
    <property type="entry name" value="Zinc-ADH_QOR/CCCR"/>
</dbReference>
<dbReference type="GO" id="GO:0016491">
    <property type="term" value="F:oxidoreductase activity"/>
    <property type="evidence" value="ECO:0007669"/>
    <property type="project" value="InterPro"/>
</dbReference>
<evidence type="ECO:0000256" key="4">
    <source>
        <dbReference type="ARBA" id="ARBA00022857"/>
    </source>
</evidence>
<feature type="domain" description="Enoyl reductase (ER)" evidence="7">
    <location>
        <begin position="36"/>
        <end position="339"/>
    </location>
</feature>
<dbReference type="PANTHER" id="PTHR44154">
    <property type="entry name" value="QUINONE OXIDOREDUCTASE"/>
    <property type="match status" value="1"/>
</dbReference>
<organism evidence="8 9">
    <name type="scientific">Luteimonas terrae</name>
    <dbReference type="NCBI Taxonomy" id="1530191"/>
    <lineage>
        <taxon>Bacteria</taxon>
        <taxon>Pseudomonadati</taxon>
        <taxon>Pseudomonadota</taxon>
        <taxon>Gammaproteobacteria</taxon>
        <taxon>Lysobacterales</taxon>
        <taxon>Lysobacteraceae</taxon>
        <taxon>Luteimonas</taxon>
    </lineage>
</organism>
<name>A0A4R5UER3_9GAMM</name>
<dbReference type="InterPro" id="IPR013154">
    <property type="entry name" value="ADH-like_N"/>
</dbReference>
<dbReference type="GO" id="GO:0005737">
    <property type="term" value="C:cytoplasm"/>
    <property type="evidence" value="ECO:0007669"/>
    <property type="project" value="UniProtKB-SubCell"/>
</dbReference>
<dbReference type="EMBL" id="SMTG01000002">
    <property type="protein sequence ID" value="TDK33721.1"/>
    <property type="molecule type" value="Genomic_DNA"/>
</dbReference>
<accession>A0A4R5UER3</accession>
<comment type="subunit">
    <text evidence="2">Homotetramer.</text>
</comment>
<dbReference type="SUPFAM" id="SSF51735">
    <property type="entry name" value="NAD(P)-binding Rossmann-fold domains"/>
    <property type="match status" value="1"/>
</dbReference>